<evidence type="ECO:0000259" key="2">
    <source>
        <dbReference type="Pfam" id="PF17408"/>
    </source>
</evidence>
<organism evidence="3 4">
    <name type="scientific">Paramagnetospirillum marisnigri</name>
    <dbReference type="NCBI Taxonomy" id="1285242"/>
    <lineage>
        <taxon>Bacteria</taxon>
        <taxon>Pseudomonadati</taxon>
        <taxon>Pseudomonadota</taxon>
        <taxon>Alphaproteobacteria</taxon>
        <taxon>Rhodospirillales</taxon>
        <taxon>Magnetospirillaceae</taxon>
        <taxon>Paramagnetospirillum</taxon>
    </lineage>
</organism>
<dbReference type="RefSeq" id="WP_068495948.1">
    <property type="nucleotide sequence ID" value="NZ_LWQT01000131.1"/>
</dbReference>
<sequence>MSEIRDIPKPAPSSGLLARLKGMWREIAGDDDDPIPALAPDLAETDLDGLRRQLRACLAAKGGEVSARGRAAALGRAYLSLSATGRARFLAVLAEEFGPDRDSVDRAVQALASASADERPKAEAALRAALEPPRLRLLTQFNALPEGVKFLVDMRAELMRLAAADPVLAPLEADLKGLLASWFDVGFLVLERITWRSPAAVLEKIMAYEAVHAIQGWTDLKNRLDSDRRLYAFFHPRMPDEPLIFVEVALVEEMAGNVQDLLDPTAPVGNPEQAQAAIFYSINNAQKGLNGISFGNFLIKRVVDDLSHEFKRIRTFATLSPLPGFRKWLDERLVKGEPGLLSATEHRALTRASGGLGAKGSLKALLAESDWVVEPDLAQALEAPLTRLAARYLTAEKRPGGLQALDPVAHFHLSNGARVERINWMADLSANGLRQSAGVMVNYLYDLDDIDANHEAYSGLGKVALSSRVKALLKG</sequence>
<dbReference type="Gene3D" id="3.40.630.150">
    <property type="entry name" value="Malonyl-CoA decarboxylase, catalytic domain"/>
    <property type="match status" value="1"/>
</dbReference>
<dbReference type="EMBL" id="LWQT01000131">
    <property type="protein sequence ID" value="OAN42956.1"/>
    <property type="molecule type" value="Genomic_DNA"/>
</dbReference>
<dbReference type="GO" id="GO:0006633">
    <property type="term" value="P:fatty acid biosynthetic process"/>
    <property type="evidence" value="ECO:0007669"/>
    <property type="project" value="InterPro"/>
</dbReference>
<accession>A0A178M4G7</accession>
<evidence type="ECO:0000313" key="3">
    <source>
        <dbReference type="EMBL" id="OAN42956.1"/>
    </source>
</evidence>
<gene>
    <name evidence="3" type="ORF">A6A04_09630</name>
</gene>
<proteinExistence type="predicted"/>
<dbReference type="InterPro" id="IPR038917">
    <property type="entry name" value="Malonyl_CoA_deC"/>
</dbReference>
<dbReference type="OrthoDB" id="5292736at2"/>
<reference evidence="3 4" key="1">
    <citation type="submission" date="2016-04" db="EMBL/GenBank/DDBJ databases">
        <title>Draft genome sequence of freshwater magnetotactic bacteria Magnetospirillum marisnigri SP-1 and Magnetospirillum moscoviense BB-1.</title>
        <authorList>
            <person name="Koziaeva V."/>
            <person name="Dziuba M.V."/>
            <person name="Ivanov T.M."/>
            <person name="Kuznetsov B."/>
            <person name="Grouzdev D.S."/>
        </authorList>
    </citation>
    <scope>NUCLEOTIDE SEQUENCE [LARGE SCALE GENOMIC DNA]</scope>
    <source>
        <strain evidence="3 4">SP-1</strain>
    </source>
</reference>
<dbReference type="InterPro" id="IPR038351">
    <property type="entry name" value="MCD_N_sf"/>
</dbReference>
<dbReference type="Proteomes" id="UP000078428">
    <property type="component" value="Unassembled WGS sequence"/>
</dbReference>
<feature type="domain" description="Malonyl-CoA decarboxylase C-terminal" evidence="1">
    <location>
        <begin position="186"/>
        <end position="446"/>
    </location>
</feature>
<feature type="domain" description="Malonyl-CoA decarboxylase N-terminal" evidence="2">
    <location>
        <begin position="97"/>
        <end position="183"/>
    </location>
</feature>
<dbReference type="Pfam" id="PF17408">
    <property type="entry name" value="MCD_N"/>
    <property type="match status" value="1"/>
</dbReference>
<dbReference type="InterPro" id="IPR042303">
    <property type="entry name" value="Malonyl_CoA_deC_C_sf"/>
</dbReference>
<dbReference type="AlphaFoldDB" id="A0A178M4G7"/>
<dbReference type="Pfam" id="PF05292">
    <property type="entry name" value="MCD"/>
    <property type="match status" value="1"/>
</dbReference>
<dbReference type="PANTHER" id="PTHR28641">
    <property type="match status" value="1"/>
</dbReference>
<comment type="caution">
    <text evidence="3">The sequence shown here is derived from an EMBL/GenBank/DDBJ whole genome shotgun (WGS) entry which is preliminary data.</text>
</comment>
<dbReference type="PANTHER" id="PTHR28641:SF1">
    <property type="entry name" value="MALONYL-COA DECARBOXYLASE, MITOCHONDRIAL"/>
    <property type="match status" value="1"/>
</dbReference>
<name>A0A178M4G7_9PROT</name>
<evidence type="ECO:0000313" key="4">
    <source>
        <dbReference type="Proteomes" id="UP000078428"/>
    </source>
</evidence>
<evidence type="ECO:0000259" key="1">
    <source>
        <dbReference type="Pfam" id="PF05292"/>
    </source>
</evidence>
<dbReference type="Gene3D" id="1.20.140.90">
    <property type="entry name" value="Malonyl-CoA decarboxylase, oligemerization domain"/>
    <property type="match status" value="1"/>
</dbReference>
<dbReference type="GO" id="GO:0050080">
    <property type="term" value="F:malonyl-CoA decarboxylase activity"/>
    <property type="evidence" value="ECO:0007669"/>
    <property type="project" value="InterPro"/>
</dbReference>
<keyword evidence="4" id="KW-1185">Reference proteome</keyword>
<dbReference type="InterPro" id="IPR007956">
    <property type="entry name" value="Malonyl_CoA_deC_C"/>
</dbReference>
<protein>
    <submittedName>
        <fullName evidence="3">Malonyl-CoA decarboxylase</fullName>
    </submittedName>
</protein>
<dbReference type="STRING" id="1285242.A6A04_09630"/>
<dbReference type="InterPro" id="IPR035372">
    <property type="entry name" value="MCD_N"/>
</dbReference>